<feature type="region of interest" description="Disordered" evidence="1">
    <location>
        <begin position="505"/>
        <end position="545"/>
    </location>
</feature>
<gene>
    <name evidence="2" type="ORF">GCM10011612_18600</name>
</gene>
<dbReference type="SUPFAM" id="SSF51445">
    <property type="entry name" value="(Trans)glycosidases"/>
    <property type="match status" value="1"/>
</dbReference>
<evidence type="ECO:0000256" key="1">
    <source>
        <dbReference type="SAM" id="MobiDB-lite"/>
    </source>
</evidence>
<dbReference type="AlphaFoldDB" id="A0A8H9LJD3"/>
<keyword evidence="3" id="KW-1185">Reference proteome</keyword>
<reference evidence="2" key="2">
    <citation type="submission" date="2020-09" db="EMBL/GenBank/DDBJ databases">
        <authorList>
            <person name="Sun Q."/>
            <person name="Zhou Y."/>
        </authorList>
    </citation>
    <scope>NUCLEOTIDE SEQUENCE</scope>
    <source>
        <strain evidence="2">CGMCC 4.7372</strain>
    </source>
</reference>
<proteinExistence type="predicted"/>
<accession>A0A8H9LJD3</accession>
<dbReference type="Gene3D" id="3.20.20.80">
    <property type="entry name" value="Glycosidases"/>
    <property type="match status" value="1"/>
</dbReference>
<dbReference type="PROSITE" id="PS51318">
    <property type="entry name" value="TAT"/>
    <property type="match status" value="1"/>
</dbReference>
<feature type="region of interest" description="Disordered" evidence="1">
    <location>
        <begin position="1"/>
        <end position="32"/>
    </location>
</feature>
<comment type="caution">
    <text evidence="2">The sequence shown here is derived from an EMBL/GenBank/DDBJ whole genome shotgun (WGS) entry which is preliminary data.</text>
</comment>
<feature type="compositionally biased region" description="Pro residues" evidence="1">
    <location>
        <begin position="1"/>
        <end position="10"/>
    </location>
</feature>
<organism evidence="2 3">
    <name type="scientific">Actinomyces gaoshouyii</name>
    <dbReference type="NCBI Taxonomy" id="1960083"/>
    <lineage>
        <taxon>Bacteria</taxon>
        <taxon>Bacillati</taxon>
        <taxon>Actinomycetota</taxon>
        <taxon>Actinomycetes</taxon>
        <taxon>Actinomycetales</taxon>
        <taxon>Actinomycetaceae</taxon>
        <taxon>Actinomyces</taxon>
    </lineage>
</organism>
<evidence type="ECO:0008006" key="4">
    <source>
        <dbReference type="Google" id="ProtNLM"/>
    </source>
</evidence>
<evidence type="ECO:0000313" key="3">
    <source>
        <dbReference type="Proteomes" id="UP000614239"/>
    </source>
</evidence>
<dbReference type="InterPro" id="IPR017853">
    <property type="entry name" value="GH"/>
</dbReference>
<dbReference type="EMBL" id="BMNJ01000007">
    <property type="protein sequence ID" value="GGO99997.1"/>
    <property type="molecule type" value="Genomic_DNA"/>
</dbReference>
<dbReference type="InterPro" id="IPR006311">
    <property type="entry name" value="TAT_signal"/>
</dbReference>
<reference evidence="2" key="1">
    <citation type="journal article" date="2014" name="Int. J. Syst. Evol. Microbiol.">
        <title>Complete genome sequence of Corynebacterium casei LMG S-19264T (=DSM 44701T), isolated from a smear-ripened cheese.</title>
        <authorList>
            <consortium name="US DOE Joint Genome Institute (JGI-PGF)"/>
            <person name="Walter F."/>
            <person name="Albersmeier A."/>
            <person name="Kalinowski J."/>
            <person name="Ruckert C."/>
        </authorList>
    </citation>
    <scope>NUCLEOTIDE SEQUENCE</scope>
    <source>
        <strain evidence="2">CGMCC 4.7372</strain>
    </source>
</reference>
<feature type="compositionally biased region" description="Gly residues" evidence="1">
    <location>
        <begin position="512"/>
        <end position="528"/>
    </location>
</feature>
<evidence type="ECO:0000313" key="2">
    <source>
        <dbReference type="EMBL" id="GGO99997.1"/>
    </source>
</evidence>
<name>A0A8H9LJD3_9ACTO</name>
<sequence length="545" mass="54976">MTDPGSPPAGPGDGASRLPGPPSAPEDTGRGRITRRRALLAAGGLALAGGAAGALMTCRGLDDASPTTTITLVLRDTDGAPMTLAQARAIQSAGTGEDGYDDALLDSTTLEVITIGPLYEEDGEILVDVPEGRDCALCLSWPTSQGYSALIADLPRQGSAEVLTLAARGLHQRQGAALAALADRNGATGSTGSAASTLEAPRRAHMATQSAIDSGIGDEQGARLLELASAAQVALDTALIGAAPPDALIGATLTEAPSPEQRGAVIAATGSGRRGAVRLVLDDASAPALAAWREAADALQRAGIHVMGQICDSEGLAALSDSEFDKRVDAVLAALPGLDSWEVGNELGGDWVGEDPVGRAARAARAVKERTGALTVLTLYYQLGQAAAQGALFNVAASLAGGELMELVDVIGISVYPQSHPLGTAADRVMSTLADRFPGKRVAVTELGYGGADLDEGPWWFGSREDADAARITLIAQVTGAALGRPQAWGAPFWWYFLDDEEAGASSADGTDGSGGGGSAGGPGGLGPVGRSLKRASDCASASGS</sequence>
<dbReference type="Proteomes" id="UP000614239">
    <property type="component" value="Unassembled WGS sequence"/>
</dbReference>
<protein>
    <recommendedName>
        <fullName evidence="4">Tat pathway signal sequence</fullName>
    </recommendedName>
</protein>